<comment type="caution">
    <text evidence="1">The sequence shown here is derived from an EMBL/GenBank/DDBJ whole genome shotgun (WGS) entry which is preliminary data.</text>
</comment>
<dbReference type="OrthoDB" id="6780107at2759"/>
<evidence type="ECO:0000313" key="2">
    <source>
        <dbReference type="Proteomes" id="UP000266841"/>
    </source>
</evidence>
<proteinExistence type="predicted"/>
<gene>
    <name evidence="1" type="ORF">THAOC_37375</name>
</gene>
<name>K0QYX1_THAOC</name>
<dbReference type="AlphaFoldDB" id="K0QYX1"/>
<reference evidence="1 2" key="1">
    <citation type="journal article" date="2012" name="Genome Biol.">
        <title>Genome and low-iron response of an oceanic diatom adapted to chronic iron limitation.</title>
        <authorList>
            <person name="Lommer M."/>
            <person name="Specht M."/>
            <person name="Roy A.S."/>
            <person name="Kraemer L."/>
            <person name="Andreson R."/>
            <person name="Gutowska M.A."/>
            <person name="Wolf J."/>
            <person name="Bergner S.V."/>
            <person name="Schilhabel M.B."/>
            <person name="Klostermeier U.C."/>
            <person name="Beiko R.G."/>
            <person name="Rosenstiel P."/>
            <person name="Hippler M."/>
            <person name="Laroche J."/>
        </authorList>
    </citation>
    <scope>NUCLEOTIDE SEQUENCE [LARGE SCALE GENOMIC DNA]</scope>
    <source>
        <strain evidence="1 2">CCMP1005</strain>
    </source>
</reference>
<protein>
    <submittedName>
        <fullName evidence="1">Uncharacterized protein</fullName>
    </submittedName>
</protein>
<accession>K0QYX1</accession>
<keyword evidence="2" id="KW-1185">Reference proteome</keyword>
<evidence type="ECO:0000313" key="1">
    <source>
        <dbReference type="EMBL" id="EJK44115.1"/>
    </source>
</evidence>
<dbReference type="EMBL" id="AGNL01050156">
    <property type="protein sequence ID" value="EJK44115.1"/>
    <property type="molecule type" value="Genomic_DNA"/>
</dbReference>
<dbReference type="Proteomes" id="UP000266841">
    <property type="component" value="Unassembled WGS sequence"/>
</dbReference>
<organism evidence="1 2">
    <name type="scientific">Thalassiosira oceanica</name>
    <name type="common">Marine diatom</name>
    <dbReference type="NCBI Taxonomy" id="159749"/>
    <lineage>
        <taxon>Eukaryota</taxon>
        <taxon>Sar</taxon>
        <taxon>Stramenopiles</taxon>
        <taxon>Ochrophyta</taxon>
        <taxon>Bacillariophyta</taxon>
        <taxon>Coscinodiscophyceae</taxon>
        <taxon>Thalassiosirophycidae</taxon>
        <taxon>Thalassiosirales</taxon>
        <taxon>Thalassiosiraceae</taxon>
        <taxon>Thalassiosira</taxon>
    </lineage>
</organism>
<sequence length="102" mass="11956">MKQLECAMDRGDQNVLADKILTRSRANETANCLIDVAMVSTDEVTTVEYKEPKSFEEAWFHPDPLQRKKWRAAINKEYGDMTKRKVYTKKKRSQMPSNRRCV</sequence>
<feature type="non-terminal residue" evidence="1">
    <location>
        <position position="102"/>
    </location>
</feature>